<evidence type="ECO:0000256" key="5">
    <source>
        <dbReference type="ARBA" id="ARBA00023043"/>
    </source>
</evidence>
<feature type="transmembrane region" description="Helical" evidence="9">
    <location>
        <begin position="446"/>
        <end position="468"/>
    </location>
</feature>
<dbReference type="Gene3D" id="1.25.40.20">
    <property type="entry name" value="Ankyrin repeat-containing domain"/>
    <property type="match status" value="3"/>
</dbReference>
<gene>
    <name evidence="11" type="ORF">TorRG33x02_144420</name>
</gene>
<accession>A0A2P5EW49</accession>
<keyword evidence="3" id="KW-0677">Repeat</keyword>
<dbReference type="STRING" id="63057.A0A2P5EW49"/>
<protein>
    <submittedName>
        <fullName evidence="11">Transmembrane protein</fullName>
    </submittedName>
</protein>
<feature type="transmembrane region" description="Helical" evidence="9">
    <location>
        <begin position="552"/>
        <end position="573"/>
    </location>
</feature>
<dbReference type="PANTHER" id="PTHR24186">
    <property type="entry name" value="PROTEIN PHOSPHATASE 1 REGULATORY SUBUNIT"/>
    <property type="match status" value="1"/>
</dbReference>
<feature type="transmembrane region" description="Helical" evidence="9">
    <location>
        <begin position="488"/>
        <end position="513"/>
    </location>
</feature>
<dbReference type="PANTHER" id="PTHR24186:SF50">
    <property type="entry name" value="ANKYRIN REPEAT-CONTAINING PROTEIN ITN1-LIKE ISOFORM X1"/>
    <property type="match status" value="1"/>
</dbReference>
<evidence type="ECO:0000256" key="1">
    <source>
        <dbReference type="ARBA" id="ARBA00004141"/>
    </source>
</evidence>
<proteinExistence type="predicted"/>
<dbReference type="PROSITE" id="PS50088">
    <property type="entry name" value="ANK_REPEAT"/>
    <property type="match status" value="2"/>
</dbReference>
<evidence type="ECO:0000256" key="7">
    <source>
        <dbReference type="PROSITE-ProRule" id="PRU00023"/>
    </source>
</evidence>
<keyword evidence="4 9" id="KW-1133">Transmembrane helix</keyword>
<sequence>MATIPSSSNSTGRTQANEGDLIQSIEPETADLTFMDSKLYWDAAEGIIDSFKEDKELKLDQIMTPSKNSVLHVYITSSETGQTNFVEEILKICPELLMQPNANDDIPLHVASRYGHEHIVKVLIERAKALDHGRGDDDLDDLESGSNSRTTVYVGAAKEMLRKTNKENDTSFHEAVRFGHLGVVRMLIEEDPDYLYAANGAGESPLYMAAERGYRDLVNEILECSSVRAGGPNNRTALHAATIAKDKEMTRTIIHKMERLTKQADDKGWTPLHYAVDLNYLWIVKMLLHFDKDVAYIRDKKDCCELVDNRGWNILHFAVESENSFAVREILNAPPLGYLLNQKDNDGNTPFHFITRKSIAKKFLARPRLDKMAFNKNNQNALDMASISKRRVVGMRFLKSHLRKVGLRHRPRIISNRGENRQELDQEIKKNDLNTSRKEKAREASLIVGTLIATVTFAAGFTLPGGYVSDKGPLQGTAVLRKNNAFQAFVITNTIAFVLSSVAVLNQIAMLLMTKNKSAIFFERAVHLILWAMGAMVLALITGVFAVLEPSLWLAIVVCVISLFFFDHFYVICKFSWLRWFKFGSTF</sequence>
<evidence type="ECO:0000313" key="11">
    <source>
        <dbReference type="EMBL" id="PON89762.1"/>
    </source>
</evidence>
<dbReference type="SMART" id="SM00248">
    <property type="entry name" value="ANK"/>
    <property type="match status" value="7"/>
</dbReference>
<dbReference type="PROSITE" id="PS50297">
    <property type="entry name" value="ANK_REP_REGION"/>
    <property type="match status" value="2"/>
</dbReference>
<comment type="subcellular location">
    <subcellularLocation>
        <location evidence="1">Membrane</location>
        <topology evidence="1">Multi-pass membrane protein</topology>
    </subcellularLocation>
</comment>
<dbReference type="Pfam" id="PF00023">
    <property type="entry name" value="Ank"/>
    <property type="match status" value="1"/>
</dbReference>
<dbReference type="InterPro" id="IPR026961">
    <property type="entry name" value="PGG_dom"/>
</dbReference>
<feature type="repeat" description="ANK" evidence="7">
    <location>
        <begin position="103"/>
        <end position="126"/>
    </location>
</feature>
<name>A0A2P5EW49_TREOI</name>
<comment type="caution">
    <text evidence="11">The sequence shown here is derived from an EMBL/GenBank/DDBJ whole genome shotgun (WGS) entry which is preliminary data.</text>
</comment>
<feature type="region of interest" description="Disordered" evidence="8">
    <location>
        <begin position="1"/>
        <end position="23"/>
    </location>
</feature>
<evidence type="ECO:0000256" key="6">
    <source>
        <dbReference type="ARBA" id="ARBA00023136"/>
    </source>
</evidence>
<evidence type="ECO:0000256" key="9">
    <source>
        <dbReference type="SAM" id="Phobius"/>
    </source>
</evidence>
<dbReference type="InterPro" id="IPR036770">
    <property type="entry name" value="Ankyrin_rpt-contain_sf"/>
</dbReference>
<keyword evidence="5 7" id="KW-0040">ANK repeat</keyword>
<keyword evidence="2 9" id="KW-0812">Transmembrane</keyword>
<dbReference type="Pfam" id="PF12796">
    <property type="entry name" value="Ank_2"/>
    <property type="match status" value="1"/>
</dbReference>
<dbReference type="SUPFAM" id="SSF48403">
    <property type="entry name" value="Ankyrin repeat"/>
    <property type="match status" value="1"/>
</dbReference>
<dbReference type="InParanoid" id="A0A2P5EW49"/>
<dbReference type="Pfam" id="PF13962">
    <property type="entry name" value="PGG"/>
    <property type="match status" value="1"/>
</dbReference>
<dbReference type="OrthoDB" id="1164686at2759"/>
<feature type="compositionally biased region" description="Polar residues" evidence="8">
    <location>
        <begin position="1"/>
        <end position="17"/>
    </location>
</feature>
<feature type="transmembrane region" description="Helical" evidence="9">
    <location>
        <begin position="525"/>
        <end position="546"/>
    </location>
</feature>
<keyword evidence="6 9" id="KW-0472">Membrane</keyword>
<dbReference type="GO" id="GO:0005886">
    <property type="term" value="C:plasma membrane"/>
    <property type="evidence" value="ECO:0007669"/>
    <property type="project" value="TreeGrafter"/>
</dbReference>
<evidence type="ECO:0000256" key="2">
    <source>
        <dbReference type="ARBA" id="ARBA00022692"/>
    </source>
</evidence>
<evidence type="ECO:0000313" key="12">
    <source>
        <dbReference type="Proteomes" id="UP000237000"/>
    </source>
</evidence>
<evidence type="ECO:0000256" key="8">
    <source>
        <dbReference type="SAM" id="MobiDB-lite"/>
    </source>
</evidence>
<keyword evidence="12" id="KW-1185">Reference proteome</keyword>
<evidence type="ECO:0000256" key="3">
    <source>
        <dbReference type="ARBA" id="ARBA00022737"/>
    </source>
</evidence>
<feature type="repeat" description="ANK" evidence="7">
    <location>
        <begin position="267"/>
        <end position="299"/>
    </location>
</feature>
<evidence type="ECO:0000259" key="10">
    <source>
        <dbReference type="Pfam" id="PF13962"/>
    </source>
</evidence>
<dbReference type="Proteomes" id="UP000237000">
    <property type="component" value="Unassembled WGS sequence"/>
</dbReference>
<dbReference type="InterPro" id="IPR002110">
    <property type="entry name" value="Ankyrin_rpt"/>
</dbReference>
<organism evidence="11 12">
    <name type="scientific">Trema orientale</name>
    <name type="common">Charcoal tree</name>
    <name type="synonym">Celtis orientalis</name>
    <dbReference type="NCBI Taxonomy" id="63057"/>
    <lineage>
        <taxon>Eukaryota</taxon>
        <taxon>Viridiplantae</taxon>
        <taxon>Streptophyta</taxon>
        <taxon>Embryophyta</taxon>
        <taxon>Tracheophyta</taxon>
        <taxon>Spermatophyta</taxon>
        <taxon>Magnoliopsida</taxon>
        <taxon>eudicotyledons</taxon>
        <taxon>Gunneridae</taxon>
        <taxon>Pentapetalae</taxon>
        <taxon>rosids</taxon>
        <taxon>fabids</taxon>
        <taxon>Rosales</taxon>
        <taxon>Cannabaceae</taxon>
        <taxon>Trema</taxon>
    </lineage>
</organism>
<reference evidence="12" key="1">
    <citation type="submission" date="2016-06" db="EMBL/GenBank/DDBJ databases">
        <title>Parallel loss of symbiosis genes in relatives of nitrogen-fixing non-legume Parasponia.</title>
        <authorList>
            <person name="Van Velzen R."/>
            <person name="Holmer R."/>
            <person name="Bu F."/>
            <person name="Rutten L."/>
            <person name="Van Zeijl A."/>
            <person name="Liu W."/>
            <person name="Santuari L."/>
            <person name="Cao Q."/>
            <person name="Sharma T."/>
            <person name="Shen D."/>
            <person name="Roswanjaya Y."/>
            <person name="Wardhani T."/>
            <person name="Kalhor M.S."/>
            <person name="Jansen J."/>
            <person name="Van den Hoogen J."/>
            <person name="Gungor B."/>
            <person name="Hartog M."/>
            <person name="Hontelez J."/>
            <person name="Verver J."/>
            <person name="Yang W.-C."/>
            <person name="Schijlen E."/>
            <person name="Repin R."/>
            <person name="Schilthuizen M."/>
            <person name="Schranz E."/>
            <person name="Heidstra R."/>
            <person name="Miyata K."/>
            <person name="Fedorova E."/>
            <person name="Kohlen W."/>
            <person name="Bisseling T."/>
            <person name="Smit S."/>
            <person name="Geurts R."/>
        </authorList>
    </citation>
    <scope>NUCLEOTIDE SEQUENCE [LARGE SCALE GENOMIC DNA]</scope>
    <source>
        <strain evidence="12">cv. RG33-2</strain>
    </source>
</reference>
<feature type="domain" description="PGG" evidence="10">
    <location>
        <begin position="438"/>
        <end position="547"/>
    </location>
</feature>
<dbReference type="EMBL" id="JXTC01000090">
    <property type="protein sequence ID" value="PON89762.1"/>
    <property type="molecule type" value="Genomic_DNA"/>
</dbReference>
<evidence type="ECO:0000256" key="4">
    <source>
        <dbReference type="ARBA" id="ARBA00022989"/>
    </source>
</evidence>
<dbReference type="AlphaFoldDB" id="A0A2P5EW49"/>